<comment type="caution">
    <text evidence="1">The sequence shown here is derived from an EMBL/GenBank/DDBJ whole genome shotgun (WGS) entry which is preliminary data.</text>
</comment>
<evidence type="ECO:0000313" key="2">
    <source>
        <dbReference type="Proteomes" id="UP001521209"/>
    </source>
</evidence>
<accession>A0ABS9E1Z6</accession>
<sequence>MSGLTWSCCKSQMCRGFKDQTKRGSWHDALGSIIIHEGQPYLVFCKFHPFGRFEMGGLGDDFCKDIKEFFELDGERAVLSGAVRK</sequence>
<evidence type="ECO:0000313" key="1">
    <source>
        <dbReference type="EMBL" id="MCF3947667.1"/>
    </source>
</evidence>
<gene>
    <name evidence="1" type="ORF">L2A60_13365</name>
</gene>
<reference evidence="1 2" key="1">
    <citation type="submission" date="2022-01" db="EMBL/GenBank/DDBJ databases">
        <authorList>
            <person name="Won M."/>
            <person name="Kim S.-J."/>
            <person name="Kwon S.-W."/>
        </authorList>
    </citation>
    <scope>NUCLEOTIDE SEQUENCE [LARGE SCALE GENOMIC DNA]</scope>
    <source>
        <strain evidence="1 2">KCTC 23505</strain>
    </source>
</reference>
<dbReference type="Proteomes" id="UP001521209">
    <property type="component" value="Unassembled WGS sequence"/>
</dbReference>
<dbReference type="RefSeq" id="WP_235704923.1">
    <property type="nucleotide sequence ID" value="NZ_JAKGBZ010000027.1"/>
</dbReference>
<keyword evidence="2" id="KW-1185">Reference proteome</keyword>
<organism evidence="1 2">
    <name type="scientific">Acidiphilium iwatense</name>
    <dbReference type="NCBI Taxonomy" id="768198"/>
    <lineage>
        <taxon>Bacteria</taxon>
        <taxon>Pseudomonadati</taxon>
        <taxon>Pseudomonadota</taxon>
        <taxon>Alphaproteobacteria</taxon>
        <taxon>Acetobacterales</taxon>
        <taxon>Acidocellaceae</taxon>
        <taxon>Acidiphilium</taxon>
    </lineage>
</organism>
<dbReference type="EMBL" id="JAKGBZ010000027">
    <property type="protein sequence ID" value="MCF3947667.1"/>
    <property type="molecule type" value="Genomic_DNA"/>
</dbReference>
<proteinExistence type="predicted"/>
<name>A0ABS9E1Z6_9PROT</name>
<protein>
    <submittedName>
        <fullName evidence="1">Uncharacterized protein</fullName>
    </submittedName>
</protein>